<dbReference type="AlphaFoldDB" id="A0A3L6R3L4"/>
<proteinExistence type="predicted"/>
<reference evidence="2" key="1">
    <citation type="journal article" date="2019" name="Nat. Commun.">
        <title>The genome of broomcorn millet.</title>
        <authorList>
            <person name="Zou C."/>
            <person name="Miki D."/>
            <person name="Li D."/>
            <person name="Tang Q."/>
            <person name="Xiao L."/>
            <person name="Rajput S."/>
            <person name="Deng P."/>
            <person name="Jia W."/>
            <person name="Huang R."/>
            <person name="Zhang M."/>
            <person name="Sun Y."/>
            <person name="Hu J."/>
            <person name="Fu X."/>
            <person name="Schnable P.S."/>
            <person name="Li F."/>
            <person name="Zhang H."/>
            <person name="Feng B."/>
            <person name="Zhu X."/>
            <person name="Liu R."/>
            <person name="Schnable J.C."/>
            <person name="Zhu J.-K."/>
            <person name="Zhang H."/>
        </authorList>
    </citation>
    <scope>NUCLEOTIDE SEQUENCE [LARGE SCALE GENOMIC DNA]</scope>
</reference>
<dbReference type="Proteomes" id="UP000275267">
    <property type="component" value="Unassembled WGS sequence"/>
</dbReference>
<gene>
    <name evidence="1" type="ORF">C2845_PM08G08070</name>
</gene>
<dbReference type="EMBL" id="PQIB02000010">
    <property type="protein sequence ID" value="RLM93875.1"/>
    <property type="molecule type" value="Genomic_DNA"/>
</dbReference>
<keyword evidence="2" id="KW-1185">Reference proteome</keyword>
<name>A0A3L6R3L4_PANMI</name>
<protein>
    <submittedName>
        <fullName evidence="1">Uncharacterized protein</fullName>
    </submittedName>
</protein>
<evidence type="ECO:0000313" key="1">
    <source>
        <dbReference type="EMBL" id="RLM93875.1"/>
    </source>
</evidence>
<accession>A0A3L6R3L4</accession>
<sequence>MLAMVVVQAPATALAVLLMDKAGRRPLLTSFRPHYKVNNLPLVVAIRTSLGKGPEHSAGSGRHSEMSLSETQRELQFLKVFVALKPDLHWIFLTRYGRNTMGYNVRDLSHKHERNSRKPGDPSQLAWLVDHLVRLQLPLGVEPLR</sequence>
<evidence type="ECO:0000313" key="2">
    <source>
        <dbReference type="Proteomes" id="UP000275267"/>
    </source>
</evidence>
<organism evidence="1 2">
    <name type="scientific">Panicum miliaceum</name>
    <name type="common">Proso millet</name>
    <name type="synonym">Broomcorn millet</name>
    <dbReference type="NCBI Taxonomy" id="4540"/>
    <lineage>
        <taxon>Eukaryota</taxon>
        <taxon>Viridiplantae</taxon>
        <taxon>Streptophyta</taxon>
        <taxon>Embryophyta</taxon>
        <taxon>Tracheophyta</taxon>
        <taxon>Spermatophyta</taxon>
        <taxon>Magnoliopsida</taxon>
        <taxon>Liliopsida</taxon>
        <taxon>Poales</taxon>
        <taxon>Poaceae</taxon>
        <taxon>PACMAD clade</taxon>
        <taxon>Panicoideae</taxon>
        <taxon>Panicodae</taxon>
        <taxon>Paniceae</taxon>
        <taxon>Panicinae</taxon>
        <taxon>Panicum</taxon>
        <taxon>Panicum sect. Panicum</taxon>
    </lineage>
</organism>
<comment type="caution">
    <text evidence="1">The sequence shown here is derived from an EMBL/GenBank/DDBJ whole genome shotgun (WGS) entry which is preliminary data.</text>
</comment>